<dbReference type="GO" id="GO:0005737">
    <property type="term" value="C:cytoplasm"/>
    <property type="evidence" value="ECO:0007669"/>
    <property type="project" value="TreeGrafter"/>
</dbReference>
<dbReference type="RefSeq" id="WP_095656724.1">
    <property type="nucleotide sequence ID" value="NZ_NPOA01000013.1"/>
</dbReference>
<sequence length="384" mass="41187">MSYKVIVAGGGLIGTSIAYYLAKSGAEVTLIDSKDIASGTSGSCDRAIMIQSKKPGPTLDLAIKSAALYQDLEEELEVDLEYRKSGGMIIIETKEELKVIKDMVALQQKSGVDVRLISGDEARKRQPGLSEDLLASTWWEHDAEVNPLKVSFAMASAARRLGAVIKLGSPVRNLMTEKNRVIGVETSEEELYADAVVVAAGVWTPQLLKPLGVDVPIIPRQGQILVSERLPPLLRTGILSASYITNKLRKGASREAADPFGVGLAIGQTHSGSLLIGGSRQFVGYNTETNPEVTQKIGEVAVRAFPQLAKVRIIRTFTGLRPYTADAKPILGAVQGMDGIYIAAGHEGDGVALAPITGKIMAQIVCGEEPEKDMRAFSLSRFKQ</sequence>
<dbReference type="InterPro" id="IPR036188">
    <property type="entry name" value="FAD/NAD-bd_sf"/>
</dbReference>
<evidence type="ECO:0000259" key="2">
    <source>
        <dbReference type="Pfam" id="PF01266"/>
    </source>
</evidence>
<organism evidence="3 4">
    <name type="scientific">Virgibacillus profundi</name>
    <dbReference type="NCBI Taxonomy" id="2024555"/>
    <lineage>
        <taxon>Bacteria</taxon>
        <taxon>Bacillati</taxon>
        <taxon>Bacillota</taxon>
        <taxon>Bacilli</taxon>
        <taxon>Bacillales</taxon>
        <taxon>Bacillaceae</taxon>
        <taxon>Virgibacillus</taxon>
    </lineage>
</organism>
<protein>
    <recommendedName>
        <fullName evidence="2">FAD dependent oxidoreductase domain-containing protein</fullName>
    </recommendedName>
</protein>
<feature type="domain" description="FAD dependent oxidoreductase" evidence="2">
    <location>
        <begin position="4"/>
        <end position="363"/>
    </location>
</feature>
<dbReference type="SUPFAM" id="SSF51905">
    <property type="entry name" value="FAD/NAD(P)-binding domain"/>
    <property type="match status" value="1"/>
</dbReference>
<dbReference type="PANTHER" id="PTHR13847:SF287">
    <property type="entry name" value="FAD-DEPENDENT OXIDOREDUCTASE DOMAIN-CONTAINING PROTEIN 1"/>
    <property type="match status" value="1"/>
</dbReference>
<dbReference type="OrthoDB" id="9794226at2"/>
<dbReference type="SUPFAM" id="SSF54373">
    <property type="entry name" value="FAD-linked reductases, C-terminal domain"/>
    <property type="match status" value="1"/>
</dbReference>
<reference evidence="3 4" key="1">
    <citation type="submission" date="2017-08" db="EMBL/GenBank/DDBJ databases">
        <title>Virgibacillus indicus sp. nov. and Virgibacillus profoundi sp. nov, two moderately halophilic bacteria isolated from marine sediment by using the Microfluidic Streak Plate.</title>
        <authorList>
            <person name="Xu B."/>
            <person name="Hu B."/>
            <person name="Wang J."/>
            <person name="Zhu Y."/>
            <person name="Huang L."/>
            <person name="Du W."/>
            <person name="Huang Y."/>
        </authorList>
    </citation>
    <scope>NUCLEOTIDE SEQUENCE [LARGE SCALE GENOMIC DNA]</scope>
    <source>
        <strain evidence="3 4">IO3-P3-H5</strain>
    </source>
</reference>
<dbReference type="PANTHER" id="PTHR13847">
    <property type="entry name" value="SARCOSINE DEHYDROGENASE-RELATED"/>
    <property type="match status" value="1"/>
</dbReference>
<dbReference type="AlphaFoldDB" id="A0A2A2IAA2"/>
<gene>
    <name evidence="3" type="ORF">CIL05_16865</name>
</gene>
<dbReference type="Proteomes" id="UP000218887">
    <property type="component" value="Unassembled WGS sequence"/>
</dbReference>
<dbReference type="EMBL" id="NPOA01000013">
    <property type="protein sequence ID" value="PAV28308.1"/>
    <property type="molecule type" value="Genomic_DNA"/>
</dbReference>
<dbReference type="InterPro" id="IPR006076">
    <property type="entry name" value="FAD-dep_OxRdtase"/>
</dbReference>
<dbReference type="Gene3D" id="3.30.9.10">
    <property type="entry name" value="D-Amino Acid Oxidase, subunit A, domain 2"/>
    <property type="match status" value="1"/>
</dbReference>
<keyword evidence="4" id="KW-1185">Reference proteome</keyword>
<evidence type="ECO:0000313" key="4">
    <source>
        <dbReference type="Proteomes" id="UP000218887"/>
    </source>
</evidence>
<proteinExistence type="predicted"/>
<dbReference type="Gene3D" id="3.50.50.60">
    <property type="entry name" value="FAD/NAD(P)-binding domain"/>
    <property type="match status" value="1"/>
</dbReference>
<accession>A0A2A2IAA2</accession>
<evidence type="ECO:0000256" key="1">
    <source>
        <dbReference type="ARBA" id="ARBA00023002"/>
    </source>
</evidence>
<dbReference type="Pfam" id="PF01266">
    <property type="entry name" value="DAO"/>
    <property type="match status" value="1"/>
</dbReference>
<comment type="caution">
    <text evidence="3">The sequence shown here is derived from an EMBL/GenBank/DDBJ whole genome shotgun (WGS) entry which is preliminary data.</text>
</comment>
<evidence type="ECO:0000313" key="3">
    <source>
        <dbReference type="EMBL" id="PAV28308.1"/>
    </source>
</evidence>
<keyword evidence="1" id="KW-0560">Oxidoreductase</keyword>
<dbReference type="GO" id="GO:0016491">
    <property type="term" value="F:oxidoreductase activity"/>
    <property type="evidence" value="ECO:0007669"/>
    <property type="project" value="UniProtKB-KW"/>
</dbReference>
<name>A0A2A2IAA2_9BACI</name>